<dbReference type="PANTHER" id="PTHR36852">
    <property type="entry name" value="PROTEIN GVPL 2"/>
    <property type="match status" value="1"/>
</dbReference>
<keyword evidence="6" id="KW-1185">Reference proteome</keyword>
<comment type="subcellular location">
    <subcellularLocation>
        <location evidence="2">Gas vesicle</location>
    </subcellularLocation>
</comment>
<evidence type="ECO:0000256" key="1">
    <source>
        <dbReference type="ARBA" id="ARBA00022987"/>
    </source>
</evidence>
<dbReference type="PANTHER" id="PTHR36852:SF1">
    <property type="entry name" value="PROTEIN GVPL 2"/>
    <property type="match status" value="1"/>
</dbReference>
<sequence length="264" mass="29179">MTALRYVYAVCRPFRSALQAQLTGVAGAPPKQLTHHGLVAVVSSVPEADFAEAPLHAHLEDLDWLTVTARAHQQVIDALTAVTTPLPLRLGTVFRDDSGVRTMMEAREEDFRRVLDRLEGRVEWGVKVFVEREPTEAAEAAAPGPPEHGAGSGRDYLRRRRMQTRAHEDVWQRATEFAGRLHETLSTFAEDARLHAPQSAALSGASGQNVLNAAYLVPRADSEEFVELVDREKDDAPGIRVELTGPWAAYSFTGEFAEETEVER</sequence>
<evidence type="ECO:0000256" key="3">
    <source>
        <dbReference type="ARBA" id="ARBA00035643"/>
    </source>
</evidence>
<keyword evidence="1" id="KW-0304">Gas vesicle</keyword>
<evidence type="ECO:0000256" key="2">
    <source>
        <dbReference type="ARBA" id="ARBA00035108"/>
    </source>
</evidence>
<dbReference type="InterPro" id="IPR009430">
    <property type="entry name" value="GvpL/GvpF"/>
</dbReference>
<organism evidence="5 6">
    <name type="scientific">Streptomyces coerulescens</name>
    <dbReference type="NCBI Taxonomy" id="29304"/>
    <lineage>
        <taxon>Bacteria</taxon>
        <taxon>Bacillati</taxon>
        <taxon>Actinomycetota</taxon>
        <taxon>Actinomycetes</taxon>
        <taxon>Kitasatosporales</taxon>
        <taxon>Streptomycetaceae</taxon>
        <taxon>Streptomyces</taxon>
    </lineage>
</organism>
<evidence type="ECO:0000313" key="5">
    <source>
        <dbReference type="EMBL" id="MFC5213116.1"/>
    </source>
</evidence>
<comment type="similarity">
    <text evidence="3">Belongs to the gas vesicle GvpF/GvpL family.</text>
</comment>
<name>A0ABW0CD19_STRCD</name>
<dbReference type="Pfam" id="PF06386">
    <property type="entry name" value="GvpL_GvpF"/>
    <property type="match status" value="1"/>
</dbReference>
<evidence type="ECO:0000313" key="6">
    <source>
        <dbReference type="Proteomes" id="UP001596263"/>
    </source>
</evidence>
<reference evidence="6" key="1">
    <citation type="journal article" date="2019" name="Int. J. Syst. Evol. Microbiol.">
        <title>The Global Catalogue of Microorganisms (GCM) 10K type strain sequencing project: providing services to taxonomists for standard genome sequencing and annotation.</title>
        <authorList>
            <consortium name="The Broad Institute Genomics Platform"/>
            <consortium name="The Broad Institute Genome Sequencing Center for Infectious Disease"/>
            <person name="Wu L."/>
            <person name="Ma J."/>
        </authorList>
    </citation>
    <scope>NUCLEOTIDE SEQUENCE [LARGE SCALE GENOMIC DNA]</scope>
    <source>
        <strain evidence="6">KCTC 42586</strain>
    </source>
</reference>
<dbReference type="RefSeq" id="WP_380846893.1">
    <property type="nucleotide sequence ID" value="NZ_JBHSKM010000002.1"/>
</dbReference>
<gene>
    <name evidence="5" type="ORF">ACFPQ9_04635</name>
</gene>
<protein>
    <submittedName>
        <fullName evidence="5">GvpL/GvpF family gas vesicle protein</fullName>
    </submittedName>
</protein>
<proteinExistence type="inferred from homology"/>
<dbReference type="EMBL" id="JBHSKM010000002">
    <property type="protein sequence ID" value="MFC5213116.1"/>
    <property type="molecule type" value="Genomic_DNA"/>
</dbReference>
<evidence type="ECO:0000256" key="4">
    <source>
        <dbReference type="SAM" id="MobiDB-lite"/>
    </source>
</evidence>
<dbReference type="Proteomes" id="UP001596263">
    <property type="component" value="Unassembled WGS sequence"/>
</dbReference>
<accession>A0ABW0CD19</accession>
<comment type="caution">
    <text evidence="5">The sequence shown here is derived from an EMBL/GenBank/DDBJ whole genome shotgun (WGS) entry which is preliminary data.</text>
</comment>
<feature type="region of interest" description="Disordered" evidence="4">
    <location>
        <begin position="135"/>
        <end position="155"/>
    </location>
</feature>